<gene>
    <name evidence="1" type="ORF">ACFO0A_10380</name>
</gene>
<evidence type="ECO:0000313" key="2">
    <source>
        <dbReference type="Proteomes" id="UP001595828"/>
    </source>
</evidence>
<proteinExistence type="predicted"/>
<dbReference type="InterPro" id="IPR007060">
    <property type="entry name" value="FtsL/DivIC"/>
</dbReference>
<dbReference type="Pfam" id="PF04977">
    <property type="entry name" value="DivIC"/>
    <property type="match status" value="1"/>
</dbReference>
<comment type="caution">
    <text evidence="1">The sequence shown here is derived from an EMBL/GenBank/DDBJ whole genome shotgun (WGS) entry which is preliminary data.</text>
</comment>
<sequence length="89" mass="9969">MTQAFALVALLVVGAFALAGPSGLLAWSENSRVLKERRHELRQLSAERDELRNRVDLLDPRHADPDLVGELLRRNLNVAHPDELVIARP</sequence>
<evidence type="ECO:0000313" key="1">
    <source>
        <dbReference type="EMBL" id="MFC4295460.1"/>
    </source>
</evidence>
<dbReference type="Proteomes" id="UP001595828">
    <property type="component" value="Unassembled WGS sequence"/>
</dbReference>
<accession>A0ABV8RRJ7</accession>
<organism evidence="1 2">
    <name type="scientific">Novosphingobium tardum</name>
    <dbReference type="NCBI Taxonomy" id="1538021"/>
    <lineage>
        <taxon>Bacteria</taxon>
        <taxon>Pseudomonadati</taxon>
        <taxon>Pseudomonadota</taxon>
        <taxon>Alphaproteobacteria</taxon>
        <taxon>Sphingomonadales</taxon>
        <taxon>Sphingomonadaceae</taxon>
        <taxon>Novosphingobium</taxon>
    </lineage>
</organism>
<dbReference type="RefSeq" id="WP_379538933.1">
    <property type="nucleotide sequence ID" value="NZ_JBHSDR010000006.1"/>
</dbReference>
<dbReference type="EMBL" id="JBHSDR010000006">
    <property type="protein sequence ID" value="MFC4295460.1"/>
    <property type="molecule type" value="Genomic_DNA"/>
</dbReference>
<name>A0ABV8RRJ7_9SPHN</name>
<reference evidence="2" key="1">
    <citation type="journal article" date="2019" name="Int. J. Syst. Evol. Microbiol.">
        <title>The Global Catalogue of Microorganisms (GCM) 10K type strain sequencing project: providing services to taxonomists for standard genome sequencing and annotation.</title>
        <authorList>
            <consortium name="The Broad Institute Genomics Platform"/>
            <consortium name="The Broad Institute Genome Sequencing Center for Infectious Disease"/>
            <person name="Wu L."/>
            <person name="Ma J."/>
        </authorList>
    </citation>
    <scope>NUCLEOTIDE SEQUENCE [LARGE SCALE GENOMIC DNA]</scope>
    <source>
        <strain evidence="2">CGMCC 1.12989</strain>
    </source>
</reference>
<protein>
    <submittedName>
        <fullName evidence="1">Septum formation initiator family protein</fullName>
    </submittedName>
</protein>
<keyword evidence="2" id="KW-1185">Reference proteome</keyword>